<keyword evidence="2" id="KW-0235">DNA replication</keyword>
<evidence type="ECO:0000256" key="3">
    <source>
        <dbReference type="ARBA" id="ARBA00049244"/>
    </source>
</evidence>
<keyword evidence="7" id="KW-1185">Reference proteome</keyword>
<sequence length="558" mass="60263">MRIAVVADGEGGGWLQELGTARPERVPDLAEAVRDRENAAGPPPRWVWDAWEDLYPDLVRAGVRVRRSHDTALTEALLLGHDGRHEEPHSLGAVWARLHGRPVPDDPVRRTGEGAHAQPALFGADRSTLPPGTDRLAALAEVHDDQVRRLEALTDSGGLRLLAAVESAGGLAAAEMSHDGLPLRPDIHDRLLTELLGPRPVAGQRPAVLADLAARIGDALDQELNPDSPSQVMRALARAGHPVPSTRSWVLREVEHPAAPLLLRYKELARLHSANGWAWREQWVSERPGPGGVRLGRFHPDYVVAGVVSGRWATRGGGGLQVPKALRGAVRADPGWALVRADAGQLEPRVLAAVSGDLALAEAAAEEDLYARLAVHVGGDRDRAKIGMLAAMYGQTTGDAAPLLATMRRLYPRALDHVDTAARAGEEGRAVRSWLGRTSPRPHGWDTLPSGTEGDRTRRAQGRFTRNFVVQATAAEWASVLLAALRVRLARLEPALPEGAGVVFFVHDEVVLHVPADRAEEAVRAVAEAERETRELLFPGSPVRFPLVTTVSDEHSQI</sequence>
<proteinExistence type="predicted"/>
<evidence type="ECO:0000259" key="5">
    <source>
        <dbReference type="SMART" id="SM00482"/>
    </source>
</evidence>
<evidence type="ECO:0000256" key="1">
    <source>
        <dbReference type="ARBA" id="ARBA00012417"/>
    </source>
</evidence>
<organism evidence="6 7">
    <name type="scientific">Nocardiopsis coralli</name>
    <dbReference type="NCBI Taxonomy" id="2772213"/>
    <lineage>
        <taxon>Bacteria</taxon>
        <taxon>Bacillati</taxon>
        <taxon>Actinomycetota</taxon>
        <taxon>Actinomycetes</taxon>
        <taxon>Streptosporangiales</taxon>
        <taxon>Nocardiopsidaceae</taxon>
        <taxon>Nocardiopsis</taxon>
    </lineage>
</organism>
<dbReference type="InterPro" id="IPR043502">
    <property type="entry name" value="DNA/RNA_pol_sf"/>
</dbReference>
<comment type="catalytic activity">
    <reaction evidence="3">
        <text>DNA(n) + a 2'-deoxyribonucleoside 5'-triphosphate = DNA(n+1) + diphosphate</text>
        <dbReference type="Rhea" id="RHEA:22508"/>
        <dbReference type="Rhea" id="RHEA-COMP:17339"/>
        <dbReference type="Rhea" id="RHEA-COMP:17340"/>
        <dbReference type="ChEBI" id="CHEBI:33019"/>
        <dbReference type="ChEBI" id="CHEBI:61560"/>
        <dbReference type="ChEBI" id="CHEBI:173112"/>
        <dbReference type="EC" id="2.7.7.7"/>
    </reaction>
</comment>
<gene>
    <name evidence="6" type="ORF">IDM40_21900</name>
</gene>
<evidence type="ECO:0000313" key="7">
    <source>
        <dbReference type="Proteomes" id="UP000806528"/>
    </source>
</evidence>
<dbReference type="EC" id="2.7.7.7" evidence="1"/>
<name>A0ABR9PC73_9ACTN</name>
<dbReference type="GO" id="GO:0004527">
    <property type="term" value="F:exonuclease activity"/>
    <property type="evidence" value="ECO:0007669"/>
    <property type="project" value="UniProtKB-KW"/>
</dbReference>
<comment type="caution">
    <text evidence="6">The sequence shown here is derived from an EMBL/GenBank/DDBJ whole genome shotgun (WGS) entry which is preliminary data.</text>
</comment>
<dbReference type="SUPFAM" id="SSF56672">
    <property type="entry name" value="DNA/RNA polymerases"/>
    <property type="match status" value="1"/>
</dbReference>
<keyword evidence="6" id="KW-0540">Nuclease</keyword>
<accession>A0ABR9PC73</accession>
<dbReference type="PANTHER" id="PTHR10133">
    <property type="entry name" value="DNA POLYMERASE I"/>
    <property type="match status" value="1"/>
</dbReference>
<dbReference type="NCBIfam" id="NF011538">
    <property type="entry name" value="PRK14975.1-1"/>
    <property type="match status" value="1"/>
</dbReference>
<dbReference type="Gene3D" id="3.30.70.370">
    <property type="match status" value="1"/>
</dbReference>
<dbReference type="Pfam" id="PF00476">
    <property type="entry name" value="DNA_pol_A"/>
    <property type="match status" value="1"/>
</dbReference>
<keyword evidence="6" id="KW-0378">Hydrolase</keyword>
<evidence type="ECO:0000313" key="6">
    <source>
        <dbReference type="EMBL" id="MBE3001325.1"/>
    </source>
</evidence>
<dbReference type="InterPro" id="IPR001098">
    <property type="entry name" value="DNA-dir_DNA_pol_A_palm_dom"/>
</dbReference>
<reference evidence="6 7" key="1">
    <citation type="submission" date="2020-09" db="EMBL/GenBank/DDBJ databases">
        <title>Diversity and distribution of actinomycetes associated with coral in the coast of Hainan.</title>
        <authorList>
            <person name="Li F."/>
        </authorList>
    </citation>
    <scope>NUCLEOTIDE SEQUENCE [LARGE SCALE GENOMIC DNA]</scope>
    <source>
        <strain evidence="6 7">HNM0947</strain>
    </source>
</reference>
<evidence type="ECO:0000256" key="4">
    <source>
        <dbReference type="SAM" id="MobiDB-lite"/>
    </source>
</evidence>
<evidence type="ECO:0000256" key="2">
    <source>
        <dbReference type="ARBA" id="ARBA00022705"/>
    </source>
</evidence>
<feature type="domain" description="DNA-directed DNA polymerase family A palm" evidence="5">
    <location>
        <begin position="323"/>
        <end position="518"/>
    </location>
</feature>
<dbReference type="EMBL" id="JADBGI010000023">
    <property type="protein sequence ID" value="MBE3001325.1"/>
    <property type="molecule type" value="Genomic_DNA"/>
</dbReference>
<dbReference type="SMART" id="SM00482">
    <property type="entry name" value="POLAc"/>
    <property type="match status" value="1"/>
</dbReference>
<dbReference type="PANTHER" id="PTHR10133:SF27">
    <property type="entry name" value="DNA POLYMERASE NU"/>
    <property type="match status" value="1"/>
</dbReference>
<dbReference type="CDD" id="cd06444">
    <property type="entry name" value="DNA_pol_A"/>
    <property type="match status" value="1"/>
</dbReference>
<dbReference type="InterPro" id="IPR002298">
    <property type="entry name" value="DNA_polymerase_A"/>
</dbReference>
<keyword evidence="6" id="KW-0269">Exonuclease</keyword>
<dbReference type="RefSeq" id="WP_193123925.1">
    <property type="nucleotide sequence ID" value="NZ_JADBGI010000023.1"/>
</dbReference>
<protein>
    <recommendedName>
        <fullName evidence="1">DNA-directed DNA polymerase</fullName>
        <ecNumber evidence="1">2.7.7.7</ecNumber>
    </recommendedName>
</protein>
<dbReference type="Gene3D" id="1.10.150.20">
    <property type="entry name" value="5' to 3' exonuclease, C-terminal subdomain"/>
    <property type="match status" value="1"/>
</dbReference>
<dbReference type="Proteomes" id="UP000806528">
    <property type="component" value="Unassembled WGS sequence"/>
</dbReference>
<feature type="region of interest" description="Disordered" evidence="4">
    <location>
        <begin position="434"/>
        <end position="458"/>
    </location>
</feature>